<dbReference type="EMBL" id="QGMZ01000018">
    <property type="protein sequence ID" value="PWR73591.1"/>
    <property type="molecule type" value="Genomic_DNA"/>
</dbReference>
<dbReference type="GO" id="GO:0005524">
    <property type="term" value="F:ATP binding"/>
    <property type="evidence" value="ECO:0007669"/>
    <property type="project" value="InterPro"/>
</dbReference>
<evidence type="ECO:0000313" key="4">
    <source>
        <dbReference type="Proteomes" id="UP000245934"/>
    </source>
</evidence>
<keyword evidence="4" id="KW-1185">Reference proteome</keyword>
<dbReference type="GeneID" id="97608683"/>
<dbReference type="Pfam" id="PF00069">
    <property type="entry name" value="Pkinase"/>
    <property type="match status" value="1"/>
</dbReference>
<protein>
    <recommendedName>
        <fullName evidence="2">Protein kinase domain-containing protein</fullName>
    </recommendedName>
</protein>
<dbReference type="GO" id="GO:0004674">
    <property type="term" value="F:protein serine/threonine kinase activity"/>
    <property type="evidence" value="ECO:0007669"/>
    <property type="project" value="TreeGrafter"/>
</dbReference>
<reference evidence="3 4" key="1">
    <citation type="submission" date="2018-05" db="EMBL/GenBank/DDBJ databases">
        <title>Draft genome of Methanospirillum stamsii Pt1.</title>
        <authorList>
            <person name="Dueholm M.S."/>
            <person name="Nielsen P.H."/>
            <person name="Bakmann L.F."/>
            <person name="Otzen D.E."/>
        </authorList>
    </citation>
    <scope>NUCLEOTIDE SEQUENCE [LARGE SCALE GENOMIC DNA]</scope>
    <source>
        <strain evidence="3 4">Pt1</strain>
    </source>
</reference>
<dbReference type="InterPro" id="IPR000719">
    <property type="entry name" value="Prot_kinase_dom"/>
</dbReference>
<dbReference type="GO" id="GO:0005737">
    <property type="term" value="C:cytoplasm"/>
    <property type="evidence" value="ECO:0007669"/>
    <property type="project" value="TreeGrafter"/>
</dbReference>
<keyword evidence="1" id="KW-0812">Transmembrane</keyword>
<dbReference type="PROSITE" id="PS50011">
    <property type="entry name" value="PROTEIN_KINASE_DOM"/>
    <property type="match status" value="1"/>
</dbReference>
<dbReference type="InterPro" id="IPR011009">
    <property type="entry name" value="Kinase-like_dom_sf"/>
</dbReference>
<gene>
    <name evidence="3" type="ORF">DLD82_10195</name>
</gene>
<evidence type="ECO:0000259" key="2">
    <source>
        <dbReference type="PROSITE" id="PS50011"/>
    </source>
</evidence>
<keyword evidence="1" id="KW-1133">Transmembrane helix</keyword>
<sequence length="845" mass="94239">MTGSNEWSYLSPILFFLLIFSVLISGVCSDVTGGIPGISYYGGEFSTDTIPRTLITGQEIQVMIEFRNSGMTAWEYDVEKFGVQYSGDNSLINVDPLISPLQKGSRVHSGQSYQFPFLITAYNPGHVDLQFAVVKILPSGKTTPVSDFTVIPVEISEGVVQTGDSGTIQVSGGDSHFPVALDGTHVGVTPLTIPGISVGYHTITVDGNEGVMEQKVQVLPNSIIEVTYSPERSFITIETKKSFLLDNPDPVLTLILSNFFIILGLVLTLTAIGVCAVVVMTGRLKRVKYVVSQIIPPSISKKGKRYVSIVKKRNMSKEEVKFDPIAGLFHQGEKKILKVKVFNKGLKEIIIDNLSIPPGEFRILIRELMDDDPGDNATEIDFTFTGDDGKEKNRVVHFQYRILSKVPDLSWIFDKFYQKNDKIIAVIKINNKNLFDLTADTTTIKAGEEEPVELEMEDPDNDASSIFRKISLSFKERSSLIIPVRIPYNKGIYLYFSRQFTESLEWFKQRIEDGDSDPVLQRYKNLVEKKLSDTNNGGTLKSSVSDNDSKTATIIKNQSPSIDVTGSNKSAIPTFSEFPDSLLSLYQPVSLVSTDRMGTIYHAIKSSDSESVALRILNPGNVPISSVELQIQAWRSLKHQNILQIKYWERDPVYFLEFDLPSGAIQKKRRVYTLADLKVPIPPSAALRIVRGLAHGIAYTHRQGVRHYLLEPSVILLDKGLNPKISGFDTSVLIQSRIPDKCWIAAPEQSDPDNYGNPGKKTDIYQVGAIFYYLITGLMPSVTNPLATLPSDHKAGYSKFDTLISNCMSPDKNQRYGEIDDLMQELDLLYAHFSQKQEKVSYRDA</sequence>
<dbReference type="PANTHER" id="PTHR44167:SF24">
    <property type="entry name" value="SERINE_THREONINE-PROTEIN KINASE CHK2"/>
    <property type="match status" value="1"/>
</dbReference>
<evidence type="ECO:0000313" key="3">
    <source>
        <dbReference type="EMBL" id="PWR73591.1"/>
    </source>
</evidence>
<dbReference type="PANTHER" id="PTHR44167">
    <property type="entry name" value="OVARIAN-SPECIFIC SERINE/THREONINE-PROTEIN KINASE LOK-RELATED"/>
    <property type="match status" value="1"/>
</dbReference>
<comment type="caution">
    <text evidence="3">The sequence shown here is derived from an EMBL/GenBank/DDBJ whole genome shotgun (WGS) entry which is preliminary data.</text>
</comment>
<dbReference type="SMART" id="SM00220">
    <property type="entry name" value="S_TKc"/>
    <property type="match status" value="1"/>
</dbReference>
<dbReference type="AlphaFoldDB" id="A0A2V2NDB8"/>
<feature type="domain" description="Protein kinase" evidence="2">
    <location>
        <begin position="586"/>
        <end position="833"/>
    </location>
</feature>
<name>A0A2V2NDB8_9EURY</name>
<dbReference type="Gene3D" id="1.10.510.10">
    <property type="entry name" value="Transferase(Phosphotransferase) domain 1"/>
    <property type="match status" value="1"/>
</dbReference>
<feature type="transmembrane region" description="Helical" evidence="1">
    <location>
        <begin position="251"/>
        <end position="279"/>
    </location>
</feature>
<evidence type="ECO:0000256" key="1">
    <source>
        <dbReference type="SAM" id="Phobius"/>
    </source>
</evidence>
<dbReference type="OrthoDB" id="41005at2157"/>
<dbReference type="SUPFAM" id="SSF56112">
    <property type="entry name" value="Protein kinase-like (PK-like)"/>
    <property type="match status" value="1"/>
</dbReference>
<keyword evidence="1" id="KW-0472">Membrane</keyword>
<accession>A0A2V2NDB8</accession>
<organism evidence="3 4">
    <name type="scientific">Methanospirillum stamsii</name>
    <dbReference type="NCBI Taxonomy" id="1277351"/>
    <lineage>
        <taxon>Archaea</taxon>
        <taxon>Methanobacteriati</taxon>
        <taxon>Methanobacteriota</taxon>
        <taxon>Stenosarchaea group</taxon>
        <taxon>Methanomicrobia</taxon>
        <taxon>Methanomicrobiales</taxon>
        <taxon>Methanospirillaceae</taxon>
        <taxon>Methanospirillum</taxon>
    </lineage>
</organism>
<dbReference type="RefSeq" id="WP_109941002.1">
    <property type="nucleotide sequence ID" value="NZ_CP176366.1"/>
</dbReference>
<proteinExistence type="predicted"/>
<dbReference type="Proteomes" id="UP000245934">
    <property type="component" value="Unassembled WGS sequence"/>
</dbReference>